<gene>
    <name evidence="2" type="ORF">TVAG_023330</name>
</gene>
<sequence length="461" mass="54070">MDSQMNNRLQTTKSELSNTDEQGCQDDQKELLNDLFEHVKSLNNIPEPVLLEFLSEIHVLCQRINSFPQSFFSESSFLDQFDQIIQIHDNENPFYFKSLEIFTSISSKSDEFLELYFEKDSTLSLYKCLLQTSNNIQFSCGYQFIKSCLENPNALQFILEKQILDDYPEMFKEMLSKISEYYIDTEMNYRIDLAFNLFNIVIKSLNPDQIDENLIKQVMIDVMSCPINYLLDQKFTDLEKILIQKFNIEIIVNDACIWVYTLDMLKDDRCKLSYTKILQFINDAIQNQVFSMDNSLFIKLIRIVESSIDSKQDFLIDTLNLIKNSINPELFQLLIQNLNLKNFIKAIQNSSYSIILATLPILWMIFNELAFSQENLYFDIHSFGSVLIQSLEFEQSVIFEHSEKYIIPFLSKLQSSGIDKRNEYETFVLSLKDKINEIDEEIENSQYLSAISRLIDDILSE</sequence>
<evidence type="ECO:0000313" key="3">
    <source>
        <dbReference type="Proteomes" id="UP000001542"/>
    </source>
</evidence>
<name>A2G2H1_TRIV3</name>
<dbReference type="RefSeq" id="XP_001301580.1">
    <property type="nucleotide sequence ID" value="XM_001301579.1"/>
</dbReference>
<reference evidence="2" key="2">
    <citation type="journal article" date="2007" name="Science">
        <title>Draft genome sequence of the sexually transmitted pathogen Trichomonas vaginalis.</title>
        <authorList>
            <person name="Carlton J.M."/>
            <person name="Hirt R.P."/>
            <person name="Silva J.C."/>
            <person name="Delcher A.L."/>
            <person name="Schatz M."/>
            <person name="Zhao Q."/>
            <person name="Wortman J.R."/>
            <person name="Bidwell S.L."/>
            <person name="Alsmark U.C.M."/>
            <person name="Besteiro S."/>
            <person name="Sicheritz-Ponten T."/>
            <person name="Noel C.J."/>
            <person name="Dacks J.B."/>
            <person name="Foster P.G."/>
            <person name="Simillion C."/>
            <person name="Van de Peer Y."/>
            <person name="Miranda-Saavedra D."/>
            <person name="Barton G.J."/>
            <person name="Westrop G.D."/>
            <person name="Mueller S."/>
            <person name="Dessi D."/>
            <person name="Fiori P.L."/>
            <person name="Ren Q."/>
            <person name="Paulsen I."/>
            <person name="Zhang H."/>
            <person name="Bastida-Corcuera F.D."/>
            <person name="Simoes-Barbosa A."/>
            <person name="Brown M.T."/>
            <person name="Hayes R.D."/>
            <person name="Mukherjee M."/>
            <person name="Okumura C.Y."/>
            <person name="Schneider R."/>
            <person name="Smith A.J."/>
            <person name="Vanacova S."/>
            <person name="Villalvazo M."/>
            <person name="Haas B.J."/>
            <person name="Pertea M."/>
            <person name="Feldblyum T.V."/>
            <person name="Utterback T.R."/>
            <person name="Shu C.L."/>
            <person name="Osoegawa K."/>
            <person name="de Jong P.J."/>
            <person name="Hrdy I."/>
            <person name="Horvathova L."/>
            <person name="Zubacova Z."/>
            <person name="Dolezal P."/>
            <person name="Malik S.B."/>
            <person name="Logsdon J.M. Jr."/>
            <person name="Henze K."/>
            <person name="Gupta A."/>
            <person name="Wang C.C."/>
            <person name="Dunne R.L."/>
            <person name="Upcroft J.A."/>
            <person name="Upcroft P."/>
            <person name="White O."/>
            <person name="Salzberg S.L."/>
            <person name="Tang P."/>
            <person name="Chiu C.-H."/>
            <person name="Lee Y.-S."/>
            <person name="Embley T.M."/>
            <person name="Coombs G.H."/>
            <person name="Mottram J.C."/>
            <person name="Tachezy J."/>
            <person name="Fraser-Liggett C.M."/>
            <person name="Johnson P.J."/>
        </authorList>
    </citation>
    <scope>NUCLEOTIDE SEQUENCE [LARGE SCALE GENOMIC DNA]</scope>
    <source>
        <strain evidence="2">G3</strain>
    </source>
</reference>
<dbReference type="KEGG" id="tva:4746305"/>
<keyword evidence="3" id="KW-1185">Reference proteome</keyword>
<dbReference type="VEuPathDB" id="TrichDB:TVAG_023330"/>
<feature type="compositionally biased region" description="Polar residues" evidence="1">
    <location>
        <begin position="1"/>
        <end position="22"/>
    </location>
</feature>
<organism evidence="2 3">
    <name type="scientific">Trichomonas vaginalis (strain ATCC PRA-98 / G3)</name>
    <dbReference type="NCBI Taxonomy" id="412133"/>
    <lineage>
        <taxon>Eukaryota</taxon>
        <taxon>Metamonada</taxon>
        <taxon>Parabasalia</taxon>
        <taxon>Trichomonadida</taxon>
        <taxon>Trichomonadidae</taxon>
        <taxon>Trichomonas</taxon>
    </lineage>
</organism>
<evidence type="ECO:0000256" key="1">
    <source>
        <dbReference type="SAM" id="MobiDB-lite"/>
    </source>
</evidence>
<evidence type="ECO:0000313" key="2">
    <source>
        <dbReference type="EMBL" id="EAX88650.1"/>
    </source>
</evidence>
<feature type="region of interest" description="Disordered" evidence="1">
    <location>
        <begin position="1"/>
        <end position="24"/>
    </location>
</feature>
<dbReference type="InParanoid" id="A2G2H1"/>
<protein>
    <submittedName>
        <fullName evidence="2">Uncharacterized protein</fullName>
    </submittedName>
</protein>
<accession>A2G2H1</accession>
<reference evidence="2" key="1">
    <citation type="submission" date="2006-10" db="EMBL/GenBank/DDBJ databases">
        <authorList>
            <person name="Amadeo P."/>
            <person name="Zhao Q."/>
            <person name="Wortman J."/>
            <person name="Fraser-Liggett C."/>
            <person name="Carlton J."/>
        </authorList>
    </citation>
    <scope>NUCLEOTIDE SEQUENCE</scope>
    <source>
        <strain evidence="2">G3</strain>
    </source>
</reference>
<dbReference type="AlphaFoldDB" id="A2G2H1"/>
<proteinExistence type="predicted"/>
<dbReference type="EMBL" id="DS114284">
    <property type="protein sequence ID" value="EAX88650.1"/>
    <property type="molecule type" value="Genomic_DNA"/>
</dbReference>
<dbReference type="Proteomes" id="UP000001542">
    <property type="component" value="Unassembled WGS sequence"/>
</dbReference>
<dbReference type="VEuPathDB" id="TrichDB:TVAGG3_0502720"/>